<sequence length="88" mass="10714">MLEEYFERRSSSSLHCNRSRTPNLIREDFGSSVYRKENQEPINYISIINRLVLFIILLSEIGFMFRKISRFLFRLEKFSVAYYEVHLR</sequence>
<keyword evidence="1" id="KW-1133">Transmembrane helix</keyword>
<evidence type="ECO:0000313" key="3">
    <source>
        <dbReference type="Proteomes" id="UP000014540"/>
    </source>
</evidence>
<keyword evidence="1" id="KW-0812">Transmembrane</keyword>
<dbReference type="STRING" id="1193011.LEP1GSC058_0258"/>
<comment type="caution">
    <text evidence="2">The sequence shown here is derived from an EMBL/GenBank/DDBJ whole genome shotgun (WGS) entry which is preliminary data.</text>
</comment>
<dbReference type="Proteomes" id="UP000014540">
    <property type="component" value="Unassembled WGS sequence"/>
</dbReference>
<evidence type="ECO:0000313" key="2">
    <source>
        <dbReference type="EMBL" id="EPG72466.1"/>
    </source>
</evidence>
<proteinExistence type="predicted"/>
<evidence type="ECO:0000256" key="1">
    <source>
        <dbReference type="SAM" id="Phobius"/>
    </source>
</evidence>
<dbReference type="AlphaFoldDB" id="S3UPY8"/>
<name>S3UPY8_9LEPT</name>
<organism evidence="2 3">
    <name type="scientific">Leptospira fainei serovar Hurstbridge str. BUT 6</name>
    <dbReference type="NCBI Taxonomy" id="1193011"/>
    <lineage>
        <taxon>Bacteria</taxon>
        <taxon>Pseudomonadati</taxon>
        <taxon>Spirochaetota</taxon>
        <taxon>Spirochaetia</taxon>
        <taxon>Leptospirales</taxon>
        <taxon>Leptospiraceae</taxon>
        <taxon>Leptospira</taxon>
    </lineage>
</organism>
<keyword evidence="3" id="KW-1185">Reference proteome</keyword>
<feature type="transmembrane region" description="Helical" evidence="1">
    <location>
        <begin position="42"/>
        <end position="65"/>
    </location>
</feature>
<dbReference type="EMBL" id="AKWZ02000012">
    <property type="protein sequence ID" value="EPG72466.1"/>
    <property type="molecule type" value="Genomic_DNA"/>
</dbReference>
<accession>S3UPY8</accession>
<keyword evidence="1" id="KW-0472">Membrane</keyword>
<gene>
    <name evidence="2" type="ORF">LEP1GSC058_0258</name>
</gene>
<protein>
    <submittedName>
        <fullName evidence="2">Uncharacterized protein</fullName>
    </submittedName>
</protein>
<reference evidence="2" key="1">
    <citation type="submission" date="2013-04" db="EMBL/GenBank/DDBJ databases">
        <authorList>
            <person name="Harkins D.M."/>
            <person name="Durkin A.S."/>
            <person name="Selengut J.D."/>
            <person name="Sanka R."/>
            <person name="DePew J."/>
            <person name="Purushe J."/>
            <person name="Ahmed A."/>
            <person name="van der Linden H."/>
            <person name="Goris M.G.A."/>
            <person name="Hartskeerl R.A."/>
            <person name="Vinetz J.M."/>
            <person name="Sutton G.G."/>
            <person name="Nelson W.C."/>
            <person name="Fouts D.E."/>
        </authorList>
    </citation>
    <scope>NUCLEOTIDE SEQUENCE [LARGE SCALE GENOMIC DNA]</scope>
    <source>
        <strain evidence="2">BUT 6</strain>
    </source>
</reference>